<evidence type="ECO:0000256" key="6">
    <source>
        <dbReference type="RuleBase" id="RU000481"/>
    </source>
</evidence>
<dbReference type="InterPro" id="IPR004838">
    <property type="entry name" value="NHTrfase_class1_PyrdxlP-BS"/>
</dbReference>
<dbReference type="EC" id="2.6.1.-" evidence="6"/>
<evidence type="ECO:0000256" key="3">
    <source>
        <dbReference type="ARBA" id="ARBA00022576"/>
    </source>
</evidence>
<name>A0A0X8H210_9FIRM</name>
<evidence type="ECO:0000313" key="8">
    <source>
        <dbReference type="EMBL" id="AMC94566.1"/>
    </source>
</evidence>
<accession>A0A0X8H210</accession>
<dbReference type="GO" id="GO:0006520">
    <property type="term" value="P:amino acid metabolic process"/>
    <property type="evidence" value="ECO:0007669"/>
    <property type="project" value="InterPro"/>
</dbReference>
<dbReference type="GO" id="GO:0030170">
    <property type="term" value="F:pyridoxal phosphate binding"/>
    <property type="evidence" value="ECO:0007669"/>
    <property type="project" value="InterPro"/>
</dbReference>
<gene>
    <name evidence="8" type="ORF">AOC36_11460</name>
</gene>
<comment type="cofactor">
    <cofactor evidence="1 6">
        <name>pyridoxal 5'-phosphate</name>
        <dbReference type="ChEBI" id="CHEBI:597326"/>
    </cofactor>
</comment>
<evidence type="ECO:0000256" key="1">
    <source>
        <dbReference type="ARBA" id="ARBA00001933"/>
    </source>
</evidence>
<dbReference type="PROSITE" id="PS00105">
    <property type="entry name" value="AA_TRANSFER_CLASS_1"/>
    <property type="match status" value="1"/>
</dbReference>
<evidence type="ECO:0000256" key="5">
    <source>
        <dbReference type="ARBA" id="ARBA00022898"/>
    </source>
</evidence>
<evidence type="ECO:0000313" key="9">
    <source>
        <dbReference type="Proteomes" id="UP000063781"/>
    </source>
</evidence>
<dbReference type="InterPro" id="IPR015424">
    <property type="entry name" value="PyrdxlP-dep_Trfase"/>
</dbReference>
<dbReference type="EMBL" id="CP013213">
    <property type="protein sequence ID" value="AMC94566.1"/>
    <property type="molecule type" value="Genomic_DNA"/>
</dbReference>
<dbReference type="KEGG" id="erl:AOC36_11460"/>
<dbReference type="Gene3D" id="3.40.640.10">
    <property type="entry name" value="Type I PLP-dependent aspartate aminotransferase-like (Major domain)"/>
    <property type="match status" value="1"/>
</dbReference>
<proteinExistence type="inferred from homology"/>
<dbReference type="PRINTS" id="PR00753">
    <property type="entry name" value="ACCSYNTHASE"/>
</dbReference>
<protein>
    <recommendedName>
        <fullName evidence="6">Aminotransferase</fullName>
        <ecNumber evidence="6">2.6.1.-</ecNumber>
    </recommendedName>
</protein>
<dbReference type="InterPro" id="IPR004839">
    <property type="entry name" value="Aminotransferase_I/II_large"/>
</dbReference>
<keyword evidence="4 6" id="KW-0808">Transferase</keyword>
<dbReference type="InterPro" id="IPR015422">
    <property type="entry name" value="PyrdxlP-dep_Trfase_small"/>
</dbReference>
<evidence type="ECO:0000256" key="4">
    <source>
        <dbReference type="ARBA" id="ARBA00022679"/>
    </source>
</evidence>
<keyword evidence="5" id="KW-0663">Pyridoxal phosphate</keyword>
<dbReference type="InterPro" id="IPR015421">
    <property type="entry name" value="PyrdxlP-dep_Trfase_major"/>
</dbReference>
<sequence>MAKTMNKLIESATVIGVKDLTGYVQEKPEYVKLTIGEPNFNTDDSIKKAAIQALLDNDTHYPPAQGYEHIRKAIADYENEKHGTHYTAENILITQGSTEGLACILNSILNPGDEVVVPMPYYPIYRTIIEMCGAKLVEVDTSDTDFMVDPKRLNEVINENTKAVMFTTPNNPTGTVYTKEAINALSEVLKEKDVFIILDEIYSKILYTEYHSFAQVEALRDKVIVVQSFSKIYAMTGWRLGYVATTPKLITAFMKWHHNVMTGVTSFIQHAIIPALKLDVTDIVEEYKARRDYTYQRLVDMGFDVALPDGAFYIFPSIEKFNMGSKEFCIRAAQEGGVMLVPGKPFGDDKHVRISFCYNMETIEKGLDLLEKFVKNLG</sequence>
<dbReference type="Pfam" id="PF00155">
    <property type="entry name" value="Aminotran_1_2"/>
    <property type="match status" value="1"/>
</dbReference>
<dbReference type="CDD" id="cd00609">
    <property type="entry name" value="AAT_like"/>
    <property type="match status" value="1"/>
</dbReference>
<reference evidence="8 9" key="1">
    <citation type="submission" date="2015-10" db="EMBL/GenBank/DDBJ databases">
        <title>Erysipelothrix larvae sp. LV19 isolated from the larval gut of the rhinoceros beetle, Trypoxylus dichotomus.</title>
        <authorList>
            <person name="Lim S."/>
            <person name="Kim B.-C."/>
        </authorList>
    </citation>
    <scope>NUCLEOTIDE SEQUENCE [LARGE SCALE GENOMIC DNA]</scope>
    <source>
        <strain evidence="8 9">LV19</strain>
    </source>
</reference>
<evidence type="ECO:0000256" key="2">
    <source>
        <dbReference type="ARBA" id="ARBA00007441"/>
    </source>
</evidence>
<dbReference type="OrthoDB" id="9802328at2"/>
<dbReference type="FunFam" id="3.40.640.10:FF:000033">
    <property type="entry name" value="Aspartate aminotransferase"/>
    <property type="match status" value="1"/>
</dbReference>
<feature type="domain" description="Aminotransferase class I/classII large" evidence="7">
    <location>
        <begin position="29"/>
        <end position="368"/>
    </location>
</feature>
<keyword evidence="9" id="KW-1185">Reference proteome</keyword>
<dbReference type="Gene3D" id="3.90.1150.10">
    <property type="entry name" value="Aspartate Aminotransferase, domain 1"/>
    <property type="match status" value="1"/>
</dbReference>
<organism evidence="8 9">
    <name type="scientific">Erysipelothrix larvae</name>
    <dbReference type="NCBI Taxonomy" id="1514105"/>
    <lineage>
        <taxon>Bacteria</taxon>
        <taxon>Bacillati</taxon>
        <taxon>Bacillota</taxon>
        <taxon>Erysipelotrichia</taxon>
        <taxon>Erysipelotrichales</taxon>
        <taxon>Erysipelotrichaceae</taxon>
        <taxon>Erysipelothrix</taxon>
    </lineage>
</organism>
<comment type="similarity">
    <text evidence="2 6">Belongs to the class-I pyridoxal-phosphate-dependent aminotransferase family.</text>
</comment>
<dbReference type="PANTHER" id="PTHR46383">
    <property type="entry name" value="ASPARTATE AMINOTRANSFERASE"/>
    <property type="match status" value="1"/>
</dbReference>
<dbReference type="STRING" id="1514105.AOC36_11460"/>
<dbReference type="Proteomes" id="UP000063781">
    <property type="component" value="Chromosome"/>
</dbReference>
<dbReference type="RefSeq" id="WP_067634449.1">
    <property type="nucleotide sequence ID" value="NZ_CP013213.1"/>
</dbReference>
<dbReference type="AlphaFoldDB" id="A0A0X8H210"/>
<dbReference type="GO" id="GO:0008483">
    <property type="term" value="F:transaminase activity"/>
    <property type="evidence" value="ECO:0007669"/>
    <property type="project" value="UniProtKB-KW"/>
</dbReference>
<dbReference type="InterPro" id="IPR050596">
    <property type="entry name" value="AspAT/PAT-like"/>
</dbReference>
<evidence type="ECO:0000259" key="7">
    <source>
        <dbReference type="Pfam" id="PF00155"/>
    </source>
</evidence>
<dbReference type="SUPFAM" id="SSF53383">
    <property type="entry name" value="PLP-dependent transferases"/>
    <property type="match status" value="1"/>
</dbReference>
<keyword evidence="3 6" id="KW-0032">Aminotransferase</keyword>